<keyword evidence="2" id="KW-1185">Reference proteome</keyword>
<dbReference type="Proteomes" id="UP000468735">
    <property type="component" value="Unassembled WGS sequence"/>
</dbReference>
<evidence type="ECO:0000313" key="1">
    <source>
        <dbReference type="EMBL" id="KAB2347974.1"/>
    </source>
</evidence>
<dbReference type="RefSeq" id="WP_151561623.1">
    <property type="nucleotide sequence ID" value="NZ_WBMT01000008.1"/>
</dbReference>
<proteinExistence type="predicted"/>
<name>A0A6H9Z1K8_9ACTN</name>
<evidence type="ECO:0000313" key="2">
    <source>
        <dbReference type="Proteomes" id="UP000468735"/>
    </source>
</evidence>
<sequence>MTGKQRHPGLAQLVDTTFTQSRNRTKDCVQPDNGGAKDLLKELPTAIAELDEFKKRTAEVTAQVCAPESISVDPT</sequence>
<reference evidence="1 2" key="1">
    <citation type="submission" date="2019-09" db="EMBL/GenBank/DDBJ databases">
        <title>Actinomadura physcomitrii sp. nov., a novel actinomycete isolated from moss [Physcomitrium sphaericum (Ludw) Fuernr].</title>
        <authorList>
            <person name="Zhuang X."/>
            <person name="Liu C."/>
        </authorList>
    </citation>
    <scope>NUCLEOTIDE SEQUENCE [LARGE SCALE GENOMIC DNA]</scope>
    <source>
        <strain evidence="1 2">HMC1</strain>
    </source>
</reference>
<dbReference type="AlphaFoldDB" id="A0A6H9Z1K8"/>
<organism evidence="1 2">
    <name type="scientific">Actinomadura rudentiformis</name>
    <dbReference type="NCBI Taxonomy" id="359158"/>
    <lineage>
        <taxon>Bacteria</taxon>
        <taxon>Bacillati</taxon>
        <taxon>Actinomycetota</taxon>
        <taxon>Actinomycetes</taxon>
        <taxon>Streptosporangiales</taxon>
        <taxon>Thermomonosporaceae</taxon>
        <taxon>Actinomadura</taxon>
    </lineage>
</organism>
<accession>A0A6H9Z1K8</accession>
<protein>
    <submittedName>
        <fullName evidence="1">Uncharacterized protein</fullName>
    </submittedName>
</protein>
<dbReference type="EMBL" id="WBMT01000008">
    <property type="protein sequence ID" value="KAB2347974.1"/>
    <property type="molecule type" value="Genomic_DNA"/>
</dbReference>
<comment type="caution">
    <text evidence="1">The sequence shown here is derived from an EMBL/GenBank/DDBJ whole genome shotgun (WGS) entry which is preliminary data.</text>
</comment>
<gene>
    <name evidence="1" type="ORF">F8566_19045</name>
</gene>